<proteinExistence type="predicted"/>
<evidence type="ECO:0000313" key="4">
    <source>
        <dbReference type="EMBL" id="RHY37430.1"/>
    </source>
</evidence>
<comment type="caution">
    <text evidence="4">The sequence shown here is derived from an EMBL/GenBank/DDBJ whole genome shotgun (WGS) entry which is preliminary data.</text>
</comment>
<gene>
    <name evidence="4" type="ORF">DYB25_001370</name>
    <name evidence="5" type="ORF">DYB30_001769</name>
    <name evidence="3" type="ORF">DYB36_001431</name>
    <name evidence="6" type="ORF">DYB38_001161</name>
</gene>
<feature type="transmembrane region" description="Helical" evidence="1">
    <location>
        <begin position="36"/>
        <end position="54"/>
    </location>
</feature>
<keyword evidence="1" id="KW-0812">Transmembrane</keyword>
<evidence type="ECO:0000313" key="8">
    <source>
        <dbReference type="Proteomes" id="UP000265716"/>
    </source>
</evidence>
<evidence type="ECO:0000313" key="7">
    <source>
        <dbReference type="Proteomes" id="UP000265427"/>
    </source>
</evidence>
<dbReference type="VEuPathDB" id="FungiDB:H257_05183"/>
<dbReference type="Proteomes" id="UP000266643">
    <property type="component" value="Unassembled WGS sequence"/>
</dbReference>
<reference evidence="7 8" key="1">
    <citation type="submission" date="2018-08" db="EMBL/GenBank/DDBJ databases">
        <title>Aphanomyces genome sequencing and annotation.</title>
        <authorList>
            <person name="Minardi D."/>
            <person name="Oidtmann B."/>
            <person name="Van Der Giezen M."/>
            <person name="Studholme D.J."/>
        </authorList>
    </citation>
    <scope>NUCLEOTIDE SEQUENCE [LARGE SCALE GENOMIC DNA]</scope>
    <source>
        <strain evidence="5 10">D2</strain>
        <strain evidence="3 7">Kv</strain>
        <strain evidence="6 8">SA</strain>
        <strain evidence="4 9">Yx</strain>
    </source>
</reference>
<evidence type="ECO:0000313" key="5">
    <source>
        <dbReference type="EMBL" id="RHY65826.1"/>
    </source>
</evidence>
<evidence type="ECO:0000313" key="9">
    <source>
        <dbReference type="Proteomes" id="UP000266239"/>
    </source>
</evidence>
<dbReference type="Proteomes" id="UP000265427">
    <property type="component" value="Unassembled WGS sequence"/>
</dbReference>
<evidence type="ECO:0000259" key="2">
    <source>
        <dbReference type="Pfam" id="PF23741"/>
    </source>
</evidence>
<evidence type="ECO:0000313" key="3">
    <source>
        <dbReference type="EMBL" id="RHY09218.1"/>
    </source>
</evidence>
<keyword evidence="1" id="KW-1133">Transmembrane helix</keyword>
<accession>A0A397C2Y5</accession>
<evidence type="ECO:0000313" key="10">
    <source>
        <dbReference type="Proteomes" id="UP000266643"/>
    </source>
</evidence>
<dbReference type="EMBL" id="QUSZ01005547">
    <property type="protein sequence ID" value="RHY09218.1"/>
    <property type="molecule type" value="Genomic_DNA"/>
</dbReference>
<name>A0A397C2Y5_APHAT</name>
<dbReference type="EMBL" id="QUTD01004833">
    <property type="protein sequence ID" value="RHY65826.1"/>
    <property type="molecule type" value="Genomic_DNA"/>
</dbReference>
<organism evidence="4 9">
    <name type="scientific">Aphanomyces astaci</name>
    <name type="common">Crayfish plague agent</name>
    <dbReference type="NCBI Taxonomy" id="112090"/>
    <lineage>
        <taxon>Eukaryota</taxon>
        <taxon>Sar</taxon>
        <taxon>Stramenopiles</taxon>
        <taxon>Oomycota</taxon>
        <taxon>Saprolegniomycetes</taxon>
        <taxon>Saprolegniales</taxon>
        <taxon>Verrucalvaceae</taxon>
        <taxon>Aphanomyces</taxon>
    </lineage>
</organism>
<dbReference type="Proteomes" id="UP000265716">
    <property type="component" value="Unassembled WGS sequence"/>
</dbReference>
<dbReference type="AlphaFoldDB" id="A0A397C2Y5"/>
<evidence type="ECO:0000313" key="6">
    <source>
        <dbReference type="EMBL" id="RHY74075.1"/>
    </source>
</evidence>
<dbReference type="Pfam" id="PF23741">
    <property type="entry name" value="DUF7164"/>
    <property type="match status" value="1"/>
</dbReference>
<protein>
    <recommendedName>
        <fullName evidence="2">DUF7164 domain-containing protein</fullName>
    </recommendedName>
</protein>
<dbReference type="EMBL" id="QUTC01002442">
    <property type="protein sequence ID" value="RHY74075.1"/>
    <property type="molecule type" value="Genomic_DNA"/>
</dbReference>
<evidence type="ECO:0000256" key="1">
    <source>
        <dbReference type="SAM" id="Phobius"/>
    </source>
</evidence>
<sequence>MPTTEDEPSSPILADTLLEDTAAPVRGGRPWTMRRIVVGVLVLMIVQLAARFYVFDVDVAQVHHAVRSWHKHIFGDSTSASHFISSYDPFSWISAIAGSGGASSFVRAAVLYLPSHEPEFEIEFRWFRRSWLEMQKAEPSTWRTDIVVYSDGNSPALEALNCSATSRRTSRDDANMCILHPTYTSVYSDAFPYEFADSVNVVGLNGTDLDMYDWVLRTDVDTFLTPAFATWRPPKMVVGEGSYLGLGFTTGDRLASITSSLNLTTMNLDNVGSTWYGPTSLVRTCANLSMSVMQYLYANEFTEEEKSPEYGIKGWPQWHIGVVSMYAGHIAINHCTRDVGVAKDEDMLDFPTTSSDPPSRHAHLHTWQDNDRFSKGAFIRGAYAHEDRSKLRPAHTIVDYAMYMALDSQPTVLHPRALT</sequence>
<dbReference type="InterPro" id="IPR055588">
    <property type="entry name" value="DUF7164"/>
</dbReference>
<dbReference type="Proteomes" id="UP000266239">
    <property type="component" value="Unassembled WGS sequence"/>
</dbReference>
<dbReference type="EMBL" id="QUTA01000599">
    <property type="protein sequence ID" value="RHY37430.1"/>
    <property type="molecule type" value="Genomic_DNA"/>
</dbReference>
<keyword evidence="1" id="KW-0472">Membrane</keyword>
<feature type="domain" description="DUF7164" evidence="2">
    <location>
        <begin position="105"/>
        <end position="409"/>
    </location>
</feature>